<keyword evidence="3" id="KW-1185">Reference proteome</keyword>
<protein>
    <submittedName>
        <fullName evidence="2">Uncharacterized protein</fullName>
    </submittedName>
</protein>
<keyword evidence="1" id="KW-0812">Transmembrane</keyword>
<comment type="caution">
    <text evidence="2">The sequence shown here is derived from an EMBL/GenBank/DDBJ whole genome shotgun (WGS) entry which is preliminary data.</text>
</comment>
<keyword evidence="1" id="KW-1133">Transmembrane helix</keyword>
<evidence type="ECO:0000256" key="1">
    <source>
        <dbReference type="SAM" id="Phobius"/>
    </source>
</evidence>
<name>A0A1Q4VFN9_9ACTN</name>
<sequence>MLSSLVTVPLILVSLFFAGLSQMACGACTEAELDRFDPSFGTAFDVFRYGLLVPAALLLASWFLPWRRRHAATRIVLAVLAPFTVAGPVLAFAGLVDWP</sequence>
<accession>A0A1Q4VFN9</accession>
<dbReference type="Proteomes" id="UP000186455">
    <property type="component" value="Unassembled WGS sequence"/>
</dbReference>
<dbReference type="STRING" id="1048205.AB852_02085"/>
<feature type="transmembrane region" description="Helical" evidence="1">
    <location>
        <begin position="76"/>
        <end position="96"/>
    </location>
</feature>
<evidence type="ECO:0000313" key="2">
    <source>
        <dbReference type="EMBL" id="OKH96639.1"/>
    </source>
</evidence>
<organism evidence="2 3">
    <name type="scientific">Streptomyces uncialis</name>
    <dbReference type="NCBI Taxonomy" id="1048205"/>
    <lineage>
        <taxon>Bacteria</taxon>
        <taxon>Bacillati</taxon>
        <taxon>Actinomycetota</taxon>
        <taxon>Actinomycetes</taxon>
        <taxon>Kitasatosporales</taxon>
        <taxon>Streptomycetaceae</taxon>
        <taxon>Streptomyces</taxon>
    </lineage>
</organism>
<feature type="transmembrane region" description="Helical" evidence="1">
    <location>
        <begin position="46"/>
        <end position="64"/>
    </location>
</feature>
<proteinExistence type="predicted"/>
<reference evidence="2 3" key="1">
    <citation type="submission" date="2015-06" db="EMBL/GenBank/DDBJ databases">
        <title>Cloning and characterization of the uncialamcin biosynthetic gene cluster.</title>
        <authorList>
            <person name="Yan X."/>
            <person name="Huang T."/>
            <person name="Ge H."/>
            <person name="Shen B."/>
        </authorList>
    </citation>
    <scope>NUCLEOTIDE SEQUENCE [LARGE SCALE GENOMIC DNA]</scope>
    <source>
        <strain evidence="2 3">DCA2648</strain>
    </source>
</reference>
<dbReference type="AlphaFoldDB" id="A0A1Q4VFN9"/>
<dbReference type="EMBL" id="LFBV01000001">
    <property type="protein sequence ID" value="OKH96639.1"/>
    <property type="molecule type" value="Genomic_DNA"/>
</dbReference>
<keyword evidence="1" id="KW-0472">Membrane</keyword>
<gene>
    <name evidence="2" type="ORF">AB852_02085</name>
</gene>
<evidence type="ECO:0000313" key="3">
    <source>
        <dbReference type="Proteomes" id="UP000186455"/>
    </source>
</evidence>